<dbReference type="InterPro" id="IPR015883">
    <property type="entry name" value="Glyco_hydro_20_cat"/>
</dbReference>
<evidence type="ECO:0000313" key="6">
    <source>
        <dbReference type="Proteomes" id="UP000323732"/>
    </source>
</evidence>
<evidence type="ECO:0000259" key="3">
    <source>
        <dbReference type="Pfam" id="PF00728"/>
    </source>
</evidence>
<dbReference type="AlphaFoldDB" id="A0A5D4SKM8"/>
<dbReference type="InterPro" id="IPR017853">
    <property type="entry name" value="GH"/>
</dbReference>
<dbReference type="Pfam" id="PF00728">
    <property type="entry name" value="Glyco_hydro_20"/>
    <property type="match status" value="1"/>
</dbReference>
<evidence type="ECO:0000259" key="4">
    <source>
        <dbReference type="Pfam" id="PF18088"/>
    </source>
</evidence>
<dbReference type="RefSeq" id="WP_101547572.1">
    <property type="nucleotide sequence ID" value="NZ_VTES01000004.1"/>
</dbReference>
<comment type="similarity">
    <text evidence="1">Belongs to the glycosyl hydrolase 20 family.</text>
</comment>
<dbReference type="PANTHER" id="PTHR21040:SF8">
    <property type="entry name" value="BCDNA.GH04120"/>
    <property type="match status" value="1"/>
</dbReference>
<dbReference type="InterPro" id="IPR038901">
    <property type="entry name" value="HEXDC-like"/>
</dbReference>
<comment type="caution">
    <text evidence="5">The sequence shown here is derived from an EMBL/GenBank/DDBJ whole genome shotgun (WGS) entry which is preliminary data.</text>
</comment>
<evidence type="ECO:0000256" key="2">
    <source>
        <dbReference type="ARBA" id="ARBA00022801"/>
    </source>
</evidence>
<dbReference type="Gene3D" id="1.20.120.670">
    <property type="entry name" value="N-acetyl-b-d-glucoasminidase"/>
    <property type="match status" value="1"/>
</dbReference>
<accession>A0A5D4SKM8</accession>
<dbReference type="Pfam" id="PF18088">
    <property type="entry name" value="Glyco_H_20C_C"/>
    <property type="match status" value="1"/>
</dbReference>
<proteinExistence type="inferred from homology"/>
<evidence type="ECO:0000313" key="5">
    <source>
        <dbReference type="EMBL" id="TYS63321.1"/>
    </source>
</evidence>
<dbReference type="PANTHER" id="PTHR21040">
    <property type="entry name" value="BCDNA.GH04120"/>
    <property type="match status" value="1"/>
</dbReference>
<feature type="domain" description="Glycoside Hydrolase 20C C-terminal" evidence="4">
    <location>
        <begin position="420"/>
        <end position="605"/>
    </location>
</feature>
<dbReference type="InterPro" id="IPR041063">
    <property type="entry name" value="Glyco_H_20C_C"/>
</dbReference>
<feature type="domain" description="Glycoside hydrolase family 20 catalytic" evidence="3">
    <location>
        <begin position="91"/>
        <end position="275"/>
    </location>
</feature>
<gene>
    <name evidence="5" type="ORF">FZD47_16920</name>
</gene>
<reference evidence="5 6" key="1">
    <citation type="submission" date="2019-08" db="EMBL/GenBank/DDBJ databases">
        <title>Bacillus genomes from the desert of Cuatro Cienegas, Coahuila.</title>
        <authorList>
            <person name="Olmedo-Alvarez G."/>
        </authorList>
    </citation>
    <scope>NUCLEOTIDE SEQUENCE [LARGE SCALE GENOMIC DNA]</scope>
    <source>
        <strain evidence="5 6">CH37_1T</strain>
    </source>
</reference>
<protein>
    <submittedName>
        <fullName evidence="5">Beta-N-acetylhexosaminidase</fullName>
    </submittedName>
</protein>
<organism evidence="5 6">
    <name type="scientific">Bacillus infantis</name>
    <dbReference type="NCBI Taxonomy" id="324767"/>
    <lineage>
        <taxon>Bacteria</taxon>
        <taxon>Bacillati</taxon>
        <taxon>Bacillota</taxon>
        <taxon>Bacilli</taxon>
        <taxon>Bacillales</taxon>
        <taxon>Bacillaceae</taxon>
        <taxon>Bacillus</taxon>
    </lineage>
</organism>
<name>A0A5D4SKM8_9BACI</name>
<evidence type="ECO:0000256" key="1">
    <source>
        <dbReference type="ARBA" id="ARBA00006285"/>
    </source>
</evidence>
<sequence>MQINLTGDIVAIIEGLESLADQLDIQLHNEGYPIEVKQRAGPITISNNGGKGEIYFQEKIHFFRAIGLWIEQYQKIGEFSLSEQPQFQTSGVMLDVSRNAVLKVEEVQRLLRHMAIMGLNVAMLYTEDTYEIPDYPYFGYMRGRYTEEELRQCDEYADLFGIEMIPCIQTLGHLAMALKWGYAQEIRDTYDILLAGNPKTYQFIENMMAAASRPFKSKRIHVGMDEAHQLGLGHFLKQNGYKNRFDIMNQHLEEVVSIADRLGLSPMIWSDMYFRLGSKEGEYYDPDACIPKDAAESIPANVQLVYWDYYHDDEEFYRSFIKKHTELGRNTVFAGGAWTWNGIAPNYGRAFKTTESALSACKKEGIQEIFTTLWGDNGAETPLTAALPVMQLFAEHTYKKTVSMERIRERFLFCTGCYLDDFLLLNSLDETPGVMANNLYSSNASKFLLWQDVLIGLFDENIKGLEMNEHYKNLVPMLKAAKDRNPGASEIFGFYEQLAVLLSLKSEIGIQVKSAYDQGDKSAMAGLSGTIQKLINMAETLHALHRAIWFSLNKPFGWEIIELRYGGLAARLKTARFRIQQWLEGEINKIEELEETRLKHDGPNGIPEGSLGNHFYYRIVTAGSMN</sequence>
<dbReference type="SUPFAM" id="SSF51445">
    <property type="entry name" value="(Trans)glycosidases"/>
    <property type="match status" value="1"/>
</dbReference>
<keyword evidence="2" id="KW-0378">Hydrolase</keyword>
<dbReference type="EMBL" id="VTES01000004">
    <property type="protein sequence ID" value="TYS63321.1"/>
    <property type="molecule type" value="Genomic_DNA"/>
</dbReference>
<dbReference type="GO" id="GO:0005975">
    <property type="term" value="P:carbohydrate metabolic process"/>
    <property type="evidence" value="ECO:0007669"/>
    <property type="project" value="InterPro"/>
</dbReference>
<dbReference type="Proteomes" id="UP000323732">
    <property type="component" value="Unassembled WGS sequence"/>
</dbReference>
<dbReference type="CDD" id="cd06565">
    <property type="entry name" value="GH20_GcnA-like"/>
    <property type="match status" value="1"/>
</dbReference>
<dbReference type="GO" id="GO:0004563">
    <property type="term" value="F:beta-N-acetylhexosaminidase activity"/>
    <property type="evidence" value="ECO:0007669"/>
    <property type="project" value="UniProtKB-ARBA"/>
</dbReference>
<dbReference type="Gene3D" id="3.20.20.80">
    <property type="entry name" value="Glycosidases"/>
    <property type="match status" value="1"/>
</dbReference>